<accession>A0A0C2Y2C5</accession>
<feature type="region of interest" description="Disordered" evidence="1">
    <location>
        <begin position="528"/>
        <end position="553"/>
    </location>
</feature>
<proteinExistence type="predicted"/>
<reference evidence="2 3" key="1">
    <citation type="submission" date="2014-04" db="EMBL/GenBank/DDBJ databases">
        <authorList>
            <consortium name="DOE Joint Genome Institute"/>
            <person name="Kuo A."/>
            <person name="Gay G."/>
            <person name="Dore J."/>
            <person name="Kohler A."/>
            <person name="Nagy L.G."/>
            <person name="Floudas D."/>
            <person name="Copeland A."/>
            <person name="Barry K.W."/>
            <person name="Cichocki N."/>
            <person name="Veneault-Fourrey C."/>
            <person name="LaButti K."/>
            <person name="Lindquist E.A."/>
            <person name="Lipzen A."/>
            <person name="Lundell T."/>
            <person name="Morin E."/>
            <person name="Murat C."/>
            <person name="Sun H."/>
            <person name="Tunlid A."/>
            <person name="Henrissat B."/>
            <person name="Grigoriev I.V."/>
            <person name="Hibbett D.S."/>
            <person name="Martin F."/>
            <person name="Nordberg H.P."/>
            <person name="Cantor M.N."/>
            <person name="Hua S.X."/>
        </authorList>
    </citation>
    <scope>NUCLEOTIDE SEQUENCE [LARGE SCALE GENOMIC DNA]</scope>
    <source>
        <strain evidence="3">h7</strain>
    </source>
</reference>
<feature type="region of interest" description="Disordered" evidence="1">
    <location>
        <begin position="199"/>
        <end position="240"/>
    </location>
</feature>
<gene>
    <name evidence="2" type="ORF">M413DRAFT_373009</name>
</gene>
<dbReference type="Proteomes" id="UP000053424">
    <property type="component" value="Unassembled WGS sequence"/>
</dbReference>
<name>A0A0C2Y2C5_HEBCY</name>
<dbReference type="EMBL" id="KN831774">
    <property type="protein sequence ID" value="KIM44003.1"/>
    <property type="molecule type" value="Genomic_DNA"/>
</dbReference>
<evidence type="ECO:0000313" key="2">
    <source>
        <dbReference type="EMBL" id="KIM44003.1"/>
    </source>
</evidence>
<protein>
    <submittedName>
        <fullName evidence="2">Uncharacterized protein</fullName>
    </submittedName>
</protein>
<feature type="compositionally biased region" description="Basic and acidic residues" evidence="1">
    <location>
        <begin position="211"/>
        <end position="233"/>
    </location>
</feature>
<feature type="compositionally biased region" description="Polar residues" evidence="1">
    <location>
        <begin position="538"/>
        <end position="553"/>
    </location>
</feature>
<dbReference type="AlphaFoldDB" id="A0A0C2Y2C5"/>
<sequence length="553" mass="62300">MTNWRHHLLGKVPALQTPSKSQPQLPVRKYFYFWYRPSHMQTIAFAAIKPSAGAIEKQEKSTDLWLWDRLTVRISRIPFSDPQDRSRLEINAKIQHYDKMMAMEVPKQWKELDNMPDCDKRSIETRTQLHQRLSEYAATNSTVVVDGELQSALQCFANHPEPLYNAIKAAQKYQQQEESGFNVPEAEKRRVWDDLLHAYTSSPDDSDAPPDEPRSPSYHHDKTLRCPKNDRVKNPSRYPPLEHAHIQNKLATNQAFEGANQGVSSVIGFLLAKASLHAASLIQVFTSNPTQVPTERNEPSTARADGVLLVNVPPINPVPAAKPSDLILEGTIVRIYDSKTYSEVPKPSCSQPLPSTHEDCLMCPAVTEHLDSSSGTRPCLRVNPIERRCNASLCVPFFCVENKKDDKTVLQAFNQCRIYCISCVKLLAALGITGFPVYGLVTTGLQGTIMVAWNSQALTGKKGVVDAKDKCDFTVLMDSYLVSFDLTIPLEAYRFMLAVHRIYLYGLELQGEIKKQNLEDILKQPGFADWSMPPTPRNPKSQKNLSQFSEFGD</sequence>
<evidence type="ECO:0000256" key="1">
    <source>
        <dbReference type="SAM" id="MobiDB-lite"/>
    </source>
</evidence>
<reference evidence="3" key="2">
    <citation type="submission" date="2015-01" db="EMBL/GenBank/DDBJ databases">
        <title>Evolutionary Origins and Diversification of the Mycorrhizal Mutualists.</title>
        <authorList>
            <consortium name="DOE Joint Genome Institute"/>
            <consortium name="Mycorrhizal Genomics Consortium"/>
            <person name="Kohler A."/>
            <person name="Kuo A."/>
            <person name="Nagy L.G."/>
            <person name="Floudas D."/>
            <person name="Copeland A."/>
            <person name="Barry K.W."/>
            <person name="Cichocki N."/>
            <person name="Veneault-Fourrey C."/>
            <person name="LaButti K."/>
            <person name="Lindquist E.A."/>
            <person name="Lipzen A."/>
            <person name="Lundell T."/>
            <person name="Morin E."/>
            <person name="Murat C."/>
            <person name="Riley R."/>
            <person name="Ohm R."/>
            <person name="Sun H."/>
            <person name="Tunlid A."/>
            <person name="Henrissat B."/>
            <person name="Grigoriev I.V."/>
            <person name="Hibbett D.S."/>
            <person name="Martin F."/>
        </authorList>
    </citation>
    <scope>NUCLEOTIDE SEQUENCE [LARGE SCALE GENOMIC DNA]</scope>
    <source>
        <strain evidence="3">h7</strain>
    </source>
</reference>
<dbReference type="OrthoDB" id="2961287at2759"/>
<keyword evidence="3" id="KW-1185">Reference proteome</keyword>
<dbReference type="HOGENOM" id="CLU_539734_0_0_1"/>
<evidence type="ECO:0000313" key="3">
    <source>
        <dbReference type="Proteomes" id="UP000053424"/>
    </source>
</evidence>
<organism evidence="2 3">
    <name type="scientific">Hebeloma cylindrosporum</name>
    <dbReference type="NCBI Taxonomy" id="76867"/>
    <lineage>
        <taxon>Eukaryota</taxon>
        <taxon>Fungi</taxon>
        <taxon>Dikarya</taxon>
        <taxon>Basidiomycota</taxon>
        <taxon>Agaricomycotina</taxon>
        <taxon>Agaricomycetes</taxon>
        <taxon>Agaricomycetidae</taxon>
        <taxon>Agaricales</taxon>
        <taxon>Agaricineae</taxon>
        <taxon>Hymenogastraceae</taxon>
        <taxon>Hebeloma</taxon>
    </lineage>
</organism>